<gene>
    <name evidence="6" type="ORF">Poli38472_009208</name>
</gene>
<dbReference type="InterPro" id="IPR002110">
    <property type="entry name" value="Ankyrin_rpt"/>
</dbReference>
<dbReference type="Proteomes" id="UP000794436">
    <property type="component" value="Unassembled WGS sequence"/>
</dbReference>
<evidence type="ECO:0000256" key="3">
    <source>
        <dbReference type="PROSITE-ProRule" id="PRU00023"/>
    </source>
</evidence>
<evidence type="ECO:0000256" key="2">
    <source>
        <dbReference type="ARBA" id="ARBA00023043"/>
    </source>
</evidence>
<feature type="repeat" description="ANK" evidence="3">
    <location>
        <begin position="193"/>
        <end position="226"/>
    </location>
</feature>
<dbReference type="PANTHER" id="PTHR24198">
    <property type="entry name" value="ANKYRIN REPEAT AND PROTEIN KINASE DOMAIN-CONTAINING PROTEIN"/>
    <property type="match status" value="1"/>
</dbReference>
<evidence type="ECO:0000256" key="5">
    <source>
        <dbReference type="SAM" id="MobiDB-lite"/>
    </source>
</evidence>
<evidence type="ECO:0000313" key="6">
    <source>
        <dbReference type="EMBL" id="TMW65041.1"/>
    </source>
</evidence>
<dbReference type="SUPFAM" id="SSF48403">
    <property type="entry name" value="Ankyrin repeat"/>
    <property type="match status" value="1"/>
</dbReference>
<name>A0A8K1FJK9_PYTOL</name>
<dbReference type="Gene3D" id="1.25.40.20">
    <property type="entry name" value="Ankyrin repeat-containing domain"/>
    <property type="match status" value="1"/>
</dbReference>
<evidence type="ECO:0008006" key="8">
    <source>
        <dbReference type="Google" id="ProtNLM"/>
    </source>
</evidence>
<dbReference type="PRINTS" id="PR01415">
    <property type="entry name" value="ANKYRIN"/>
</dbReference>
<dbReference type="OrthoDB" id="194358at2759"/>
<keyword evidence="2 3" id="KW-0040">ANK repeat</keyword>
<feature type="coiled-coil region" evidence="4">
    <location>
        <begin position="504"/>
        <end position="531"/>
    </location>
</feature>
<dbReference type="AlphaFoldDB" id="A0A8K1FJK9"/>
<dbReference type="InterPro" id="IPR036770">
    <property type="entry name" value="Ankyrin_rpt-contain_sf"/>
</dbReference>
<dbReference type="Pfam" id="PF00023">
    <property type="entry name" value="Ank"/>
    <property type="match status" value="1"/>
</dbReference>
<proteinExistence type="predicted"/>
<keyword evidence="7" id="KW-1185">Reference proteome</keyword>
<feature type="compositionally biased region" description="Basic residues" evidence="5">
    <location>
        <begin position="371"/>
        <end position="387"/>
    </location>
</feature>
<sequence length="533" mass="58229">MMMREKAQVFAHRVVEFADTEACCKFFQEKQIDFDQQNDVGWTVLMSVCACERVDLVGLVVDATKNLEAATTPNGTTVLHLAAMASNPRVIQQLASTPERIERLKSIANISNRNGDTPLMMASVAKNAAAAQVLLEQLDSDPNHANASGMTALMCASRLPDEREAAPQTEASDAIVELLLRHGADVNAADAVGLQTPLHLAVLSRNEPVILRLLAESKIDLTLRNKAKSSALDLAKRMQLASSTLDAFKARWEAIESEARALSEALADTLVKVSLETEPKRSSSKKKSKKAVPITTTTSNPLSSKQESAVEVSPEPTAERGGESSDSEADSTDYPRIVELDEDEASSEWLDVATRRSRRKQSIATDDTPKPKKSAKKPQLQTKKKQPKQQPTPEKAESVPAVPIKAKAIPTPVQPPPSLATDVSQADSRADFVPPSPRLEAPSYEALNAIFHRMFPITDEMDISVESFIPGASTGDSSALLQGLSISQVEILQEAHLQAYHYLNERKIELARELEAERLEAQLELRRQILELP</sequence>
<dbReference type="SMART" id="SM00248">
    <property type="entry name" value="ANK"/>
    <property type="match status" value="5"/>
</dbReference>
<evidence type="ECO:0000256" key="1">
    <source>
        <dbReference type="ARBA" id="ARBA00022737"/>
    </source>
</evidence>
<keyword evidence="1" id="KW-0677">Repeat</keyword>
<dbReference type="PROSITE" id="PS50088">
    <property type="entry name" value="ANK_REPEAT"/>
    <property type="match status" value="2"/>
</dbReference>
<feature type="repeat" description="ANK" evidence="3">
    <location>
        <begin position="148"/>
        <end position="191"/>
    </location>
</feature>
<organism evidence="6 7">
    <name type="scientific">Pythium oligandrum</name>
    <name type="common">Mycoparasitic fungus</name>
    <dbReference type="NCBI Taxonomy" id="41045"/>
    <lineage>
        <taxon>Eukaryota</taxon>
        <taxon>Sar</taxon>
        <taxon>Stramenopiles</taxon>
        <taxon>Oomycota</taxon>
        <taxon>Peronosporomycetes</taxon>
        <taxon>Pythiales</taxon>
        <taxon>Pythiaceae</taxon>
        <taxon>Pythium</taxon>
    </lineage>
</organism>
<comment type="caution">
    <text evidence="6">The sequence shown here is derived from an EMBL/GenBank/DDBJ whole genome shotgun (WGS) entry which is preliminary data.</text>
</comment>
<evidence type="ECO:0000256" key="4">
    <source>
        <dbReference type="SAM" id="Coils"/>
    </source>
</evidence>
<accession>A0A8K1FJK9</accession>
<protein>
    <recommendedName>
        <fullName evidence="8">Ankyrin repeat protein</fullName>
    </recommendedName>
</protein>
<dbReference type="EMBL" id="SPLM01000038">
    <property type="protein sequence ID" value="TMW65041.1"/>
    <property type="molecule type" value="Genomic_DNA"/>
</dbReference>
<dbReference type="Pfam" id="PF12796">
    <property type="entry name" value="Ank_2"/>
    <property type="match status" value="2"/>
</dbReference>
<dbReference type="PANTHER" id="PTHR24198:SF165">
    <property type="entry name" value="ANKYRIN REPEAT-CONTAINING PROTEIN-RELATED"/>
    <property type="match status" value="1"/>
</dbReference>
<feature type="compositionally biased region" description="Polar residues" evidence="5">
    <location>
        <begin position="294"/>
        <end position="307"/>
    </location>
</feature>
<evidence type="ECO:0000313" key="7">
    <source>
        <dbReference type="Proteomes" id="UP000794436"/>
    </source>
</evidence>
<reference evidence="6" key="1">
    <citation type="submission" date="2019-03" db="EMBL/GenBank/DDBJ databases">
        <title>Long read genome sequence of the mycoparasitic Pythium oligandrum ATCC 38472 isolated from sugarbeet rhizosphere.</title>
        <authorList>
            <person name="Gaulin E."/>
        </authorList>
    </citation>
    <scope>NUCLEOTIDE SEQUENCE</scope>
    <source>
        <strain evidence="6">ATCC 38472_TT</strain>
    </source>
</reference>
<feature type="region of interest" description="Disordered" evidence="5">
    <location>
        <begin position="275"/>
        <end position="438"/>
    </location>
</feature>
<keyword evidence="4" id="KW-0175">Coiled coil</keyword>